<gene>
    <name evidence="2" type="ORF">CFR77_00035</name>
</gene>
<name>A0A318QTE8_9PROT</name>
<dbReference type="RefSeq" id="WP_110566424.1">
    <property type="nucleotide sequence ID" value="NZ_CP137147.1"/>
</dbReference>
<evidence type="ECO:0000313" key="3">
    <source>
        <dbReference type="Proteomes" id="UP000247814"/>
    </source>
</evidence>
<dbReference type="Proteomes" id="UP000247814">
    <property type="component" value="Unassembled WGS sequence"/>
</dbReference>
<accession>A0A318QTE8</accession>
<organism evidence="2 3">
    <name type="scientific">Komagataeibacter sucrofermentans</name>
    <dbReference type="NCBI Taxonomy" id="1053551"/>
    <lineage>
        <taxon>Bacteria</taxon>
        <taxon>Pseudomonadati</taxon>
        <taxon>Pseudomonadota</taxon>
        <taxon>Alphaproteobacteria</taxon>
        <taxon>Acetobacterales</taxon>
        <taxon>Acetobacteraceae</taxon>
        <taxon>Komagataeibacter</taxon>
    </lineage>
</organism>
<dbReference type="AlphaFoldDB" id="A0A318QTE8"/>
<feature type="region of interest" description="Disordered" evidence="1">
    <location>
        <begin position="1"/>
        <end position="27"/>
    </location>
</feature>
<reference evidence="2 3" key="1">
    <citation type="submission" date="2017-07" db="EMBL/GenBank/DDBJ databases">
        <title>A draft genome sequence of Komagataeibacter sucrofermentans LMG 18788.</title>
        <authorList>
            <person name="Skraban J."/>
            <person name="Cleenwerck I."/>
            <person name="Vandamme P."/>
            <person name="Trcek J."/>
        </authorList>
    </citation>
    <scope>NUCLEOTIDE SEQUENCE [LARGE SCALE GENOMIC DNA]</scope>
    <source>
        <strain evidence="2 3">LMG 18788</strain>
    </source>
</reference>
<protein>
    <submittedName>
        <fullName evidence="2">Uncharacterized protein</fullName>
    </submittedName>
</protein>
<evidence type="ECO:0000313" key="2">
    <source>
        <dbReference type="EMBL" id="PYD81214.1"/>
    </source>
</evidence>
<comment type="caution">
    <text evidence="2">The sequence shown here is derived from an EMBL/GenBank/DDBJ whole genome shotgun (WGS) entry which is preliminary data.</text>
</comment>
<dbReference type="EMBL" id="NKUA01000001">
    <property type="protein sequence ID" value="PYD81214.1"/>
    <property type="molecule type" value="Genomic_DNA"/>
</dbReference>
<keyword evidence="3" id="KW-1185">Reference proteome</keyword>
<evidence type="ECO:0000256" key="1">
    <source>
        <dbReference type="SAM" id="MobiDB-lite"/>
    </source>
</evidence>
<sequence>MKVRPLPADSPAPLTAQPTAPGTQADHDPALPVIIETLRHDGIITARQVEAARFWATDYRIGVLGLEDPLFDRTSLGLSRRPLNGRIGSINRYRHIHDIIGARYERVLIAAMIDQRPLPELARHAHHDPQHMGQVIALLLDFLTRHYDAMPGHLWRG</sequence>
<dbReference type="OrthoDB" id="7277119at2"/>
<proteinExistence type="predicted"/>